<gene>
    <name evidence="2" type="ORF">CEUTPL_LOCUS6111</name>
</gene>
<reference evidence="2" key="1">
    <citation type="submission" date="2022-01" db="EMBL/GenBank/DDBJ databases">
        <authorList>
            <person name="King R."/>
        </authorList>
    </citation>
    <scope>NUCLEOTIDE SEQUENCE</scope>
</reference>
<protein>
    <submittedName>
        <fullName evidence="2">Uncharacterized protein</fullName>
    </submittedName>
</protein>
<sequence>MCNCNQKHQLLAASPTHCCQCCNKKQKIRGKFGVAYVIETDDKKTKPCGWEVEFNDTPSQIENSCKKMMKWISCPPLGECGSDSLQCCQCQKQQFCACQKHYEVPNCCCNKPSRGQKMYFNSKRQCYHCSNQSDSSMEAQCCHCANKKLQHCDCSCSKCKCTKKSGRKHKEEHKSSKNYISHDSNSKKDRELRSLYTLTREEPRKGPDKGVEEDVKVGHQEEDVKVGHQEEEKEIRSMDYDEDLGKSRDESNEDGSQTVPDIFNIEVDSPTSIPPQKRKIKGKQLLKLIKNEHRKEMDAIHPPKA</sequence>
<dbReference type="OrthoDB" id="6780626at2759"/>
<feature type="region of interest" description="Disordered" evidence="1">
    <location>
        <begin position="197"/>
        <end position="283"/>
    </location>
</feature>
<accession>A0A9N9QD59</accession>
<feature type="region of interest" description="Disordered" evidence="1">
    <location>
        <begin position="172"/>
        <end position="191"/>
    </location>
</feature>
<keyword evidence="3" id="KW-1185">Reference proteome</keyword>
<evidence type="ECO:0000313" key="3">
    <source>
        <dbReference type="Proteomes" id="UP001152799"/>
    </source>
</evidence>
<dbReference type="AlphaFoldDB" id="A0A9N9QD59"/>
<organism evidence="2 3">
    <name type="scientific">Ceutorhynchus assimilis</name>
    <name type="common">cabbage seed weevil</name>
    <dbReference type="NCBI Taxonomy" id="467358"/>
    <lineage>
        <taxon>Eukaryota</taxon>
        <taxon>Metazoa</taxon>
        <taxon>Ecdysozoa</taxon>
        <taxon>Arthropoda</taxon>
        <taxon>Hexapoda</taxon>
        <taxon>Insecta</taxon>
        <taxon>Pterygota</taxon>
        <taxon>Neoptera</taxon>
        <taxon>Endopterygota</taxon>
        <taxon>Coleoptera</taxon>
        <taxon>Polyphaga</taxon>
        <taxon>Cucujiformia</taxon>
        <taxon>Curculionidae</taxon>
        <taxon>Ceutorhynchinae</taxon>
        <taxon>Ceutorhynchus</taxon>
    </lineage>
</organism>
<dbReference type="Proteomes" id="UP001152799">
    <property type="component" value="Chromosome 2"/>
</dbReference>
<evidence type="ECO:0000256" key="1">
    <source>
        <dbReference type="SAM" id="MobiDB-lite"/>
    </source>
</evidence>
<dbReference type="EMBL" id="OU892278">
    <property type="protein sequence ID" value="CAG9765506.1"/>
    <property type="molecule type" value="Genomic_DNA"/>
</dbReference>
<proteinExistence type="predicted"/>
<feature type="compositionally biased region" description="Basic and acidic residues" evidence="1">
    <location>
        <begin position="197"/>
        <end position="250"/>
    </location>
</feature>
<evidence type="ECO:0000313" key="2">
    <source>
        <dbReference type="EMBL" id="CAG9765506.1"/>
    </source>
</evidence>
<name>A0A9N9QD59_9CUCU</name>